<dbReference type="OrthoDB" id="9808443at2"/>
<reference evidence="1 2" key="1">
    <citation type="submission" date="2018-03" db="EMBL/GenBank/DDBJ databases">
        <title>Rhodobacter veldkampii.</title>
        <authorList>
            <person name="Meyer T.E."/>
            <person name="Miller S."/>
            <person name="Lodha T."/>
            <person name="Gandham S."/>
            <person name="Chintalapati S."/>
            <person name="Chintalapati V.R."/>
        </authorList>
    </citation>
    <scope>NUCLEOTIDE SEQUENCE [LARGE SCALE GENOMIC DNA]</scope>
    <source>
        <strain evidence="1 2">DSM 11550</strain>
    </source>
</reference>
<dbReference type="InterPro" id="IPR014942">
    <property type="entry name" value="AbiEii"/>
</dbReference>
<name>A0A2T4J8P8_9RHOB</name>
<sequence>MAKQPKDIAASVRQRLLNLARAEGQLFDVVLVAFGLERLVYRLSVSEYRDRFVLKGGMLVTLWTTDTGRFTRDIDFLAFGSDEEAELKTAFSHILAIDGDDGLVYDIESLTAVAIREDQIYGGMRLRTEARLGNTRIPITVDLGFGDALADPQFEIEYGSLLDFPAASIRAYSPATVIAEKFQAVVALGLANSRMKDLYDLWTLPKSIDIDMGDLAAAIRGTFARRGTIVPASCPVGLSEEFSIDPAKMTQWQAYSEGTLLEGQPLSEVTAQIWAWLESACRAAA</sequence>
<organism evidence="1 2">
    <name type="scientific">Phaeovulum veldkampii DSM 11550</name>
    <dbReference type="NCBI Taxonomy" id="1185920"/>
    <lineage>
        <taxon>Bacteria</taxon>
        <taxon>Pseudomonadati</taxon>
        <taxon>Pseudomonadota</taxon>
        <taxon>Alphaproteobacteria</taxon>
        <taxon>Rhodobacterales</taxon>
        <taxon>Paracoccaceae</taxon>
        <taxon>Phaeovulum</taxon>
    </lineage>
</organism>
<proteinExistence type="predicted"/>
<keyword evidence="1" id="KW-0808">Transferase</keyword>
<dbReference type="Proteomes" id="UP000241899">
    <property type="component" value="Unassembled WGS sequence"/>
</dbReference>
<dbReference type="RefSeq" id="WP_107326130.1">
    <property type="nucleotide sequence ID" value="NZ_PZKF01000061.1"/>
</dbReference>
<dbReference type="EMBL" id="PZKF01000061">
    <property type="protein sequence ID" value="PTE14233.1"/>
    <property type="molecule type" value="Genomic_DNA"/>
</dbReference>
<accession>A0A2T4J8P8</accession>
<comment type="caution">
    <text evidence="1">The sequence shown here is derived from an EMBL/GenBank/DDBJ whole genome shotgun (WGS) entry which is preliminary data.</text>
</comment>
<evidence type="ECO:0000313" key="2">
    <source>
        <dbReference type="Proteomes" id="UP000241899"/>
    </source>
</evidence>
<keyword evidence="2" id="KW-1185">Reference proteome</keyword>
<protein>
    <submittedName>
        <fullName evidence="1">Nucleotidyl transferase AbiEii/AbiGii toxin family protein</fullName>
    </submittedName>
</protein>
<dbReference type="GO" id="GO:0016740">
    <property type="term" value="F:transferase activity"/>
    <property type="evidence" value="ECO:0007669"/>
    <property type="project" value="UniProtKB-KW"/>
</dbReference>
<gene>
    <name evidence="1" type="ORF">C5F46_14950</name>
</gene>
<dbReference type="Pfam" id="PF08843">
    <property type="entry name" value="AbiEii"/>
    <property type="match status" value="1"/>
</dbReference>
<dbReference type="AlphaFoldDB" id="A0A2T4J8P8"/>
<evidence type="ECO:0000313" key="1">
    <source>
        <dbReference type="EMBL" id="PTE14233.1"/>
    </source>
</evidence>